<dbReference type="Pfam" id="PF13975">
    <property type="entry name" value="gag-asp_proteas"/>
    <property type="match status" value="1"/>
</dbReference>
<keyword evidence="1" id="KW-0378">Hydrolase</keyword>
<keyword evidence="1" id="KW-0645">Protease</keyword>
<evidence type="ECO:0000313" key="2">
    <source>
        <dbReference type="Proteomes" id="UP000552954"/>
    </source>
</evidence>
<keyword evidence="2" id="KW-1185">Reference proteome</keyword>
<name>A0A849K6F1_9BURK</name>
<proteinExistence type="predicted"/>
<dbReference type="EMBL" id="JABFCS010000001">
    <property type="protein sequence ID" value="NNU43958.1"/>
    <property type="molecule type" value="Genomic_DNA"/>
</dbReference>
<dbReference type="Gene3D" id="2.40.70.10">
    <property type="entry name" value="Acid Proteases"/>
    <property type="match status" value="1"/>
</dbReference>
<dbReference type="AlphaFoldDB" id="A0A849K6F1"/>
<dbReference type="CDD" id="cd05483">
    <property type="entry name" value="retropepsin_like_bacteria"/>
    <property type="match status" value="1"/>
</dbReference>
<evidence type="ECO:0000313" key="1">
    <source>
        <dbReference type="EMBL" id="NNU43958.1"/>
    </source>
</evidence>
<dbReference type="InterPro" id="IPR011969">
    <property type="entry name" value="Clan_AA_Asp_peptidase_C"/>
</dbReference>
<dbReference type="InterPro" id="IPR034122">
    <property type="entry name" value="Retropepsin-like_bacterial"/>
</dbReference>
<organism evidence="1 2">
    <name type="scientific">Ramlibacter montanisoli</name>
    <dbReference type="NCBI Taxonomy" id="2732512"/>
    <lineage>
        <taxon>Bacteria</taxon>
        <taxon>Pseudomonadati</taxon>
        <taxon>Pseudomonadota</taxon>
        <taxon>Betaproteobacteria</taxon>
        <taxon>Burkholderiales</taxon>
        <taxon>Comamonadaceae</taxon>
        <taxon>Ramlibacter</taxon>
    </lineage>
</organism>
<dbReference type="SUPFAM" id="SSF50630">
    <property type="entry name" value="Acid proteases"/>
    <property type="match status" value="1"/>
</dbReference>
<sequence>MLGSKALLIVDGAPPKTVAPGETHRGVKVLSTLGDQAVVEIEGRRHTLRVGEAPSSVGGSGGAGARGSKVVLTAGSGGHFLTQGAINGRAAQFMVDTGATSVAMSVKDAERLGVDYRKGQLGRSSTANGVINVYMVKLASVRIGEVEIYDVDGTVVPASMPYILLGNSFLTRFQMTRHNDQLVLERRY</sequence>
<comment type="caution">
    <text evidence="1">The sequence shown here is derived from an EMBL/GenBank/DDBJ whole genome shotgun (WGS) entry which is preliminary data.</text>
</comment>
<gene>
    <name evidence="1" type="ORF">HK415_13560</name>
</gene>
<dbReference type="GO" id="GO:0008233">
    <property type="term" value="F:peptidase activity"/>
    <property type="evidence" value="ECO:0007669"/>
    <property type="project" value="UniProtKB-KW"/>
</dbReference>
<reference evidence="1 2" key="2">
    <citation type="submission" date="2020-06" db="EMBL/GenBank/DDBJ databases">
        <title>Ramlibacter rhizophilus sp. nov., isolated from rhizosphere soil of national flower Mugunghwa from South Korea.</title>
        <authorList>
            <person name="Zheng-Fei Y."/>
            <person name="Huan T."/>
        </authorList>
    </citation>
    <scope>NUCLEOTIDE SEQUENCE [LARGE SCALE GENOMIC DNA]</scope>
    <source>
        <strain evidence="1 2">B156</strain>
    </source>
</reference>
<protein>
    <submittedName>
        <fullName evidence="1">TIGR02281 family clan AA aspartic protease</fullName>
        <ecNumber evidence="1">3.4.23.-</ecNumber>
    </submittedName>
</protein>
<dbReference type="GO" id="GO:0006508">
    <property type="term" value="P:proteolysis"/>
    <property type="evidence" value="ECO:0007669"/>
    <property type="project" value="UniProtKB-KW"/>
</dbReference>
<dbReference type="EC" id="3.4.23.-" evidence="1"/>
<reference evidence="1 2" key="1">
    <citation type="submission" date="2020-05" db="EMBL/GenBank/DDBJ databases">
        <authorList>
            <person name="Khan S.A."/>
            <person name="Jeon C.O."/>
            <person name="Chun B.H."/>
        </authorList>
    </citation>
    <scope>NUCLEOTIDE SEQUENCE [LARGE SCALE GENOMIC DNA]</scope>
    <source>
        <strain evidence="1 2">B156</strain>
    </source>
</reference>
<dbReference type="Proteomes" id="UP000552954">
    <property type="component" value="Unassembled WGS sequence"/>
</dbReference>
<dbReference type="InterPro" id="IPR021109">
    <property type="entry name" value="Peptidase_aspartic_dom_sf"/>
</dbReference>
<dbReference type="NCBIfam" id="TIGR02281">
    <property type="entry name" value="clan_AA_DTGA"/>
    <property type="match status" value="1"/>
</dbReference>
<accession>A0A849K6F1</accession>